<dbReference type="SUPFAM" id="SSF49401">
    <property type="entry name" value="Bacterial adhesins"/>
    <property type="match status" value="1"/>
</dbReference>
<evidence type="ECO:0000313" key="12">
    <source>
        <dbReference type="Proteomes" id="UP000195540"/>
    </source>
</evidence>
<reference evidence="13 14" key="2">
    <citation type="submission" date="2018-06" db="EMBL/GenBank/DDBJ databases">
        <authorList>
            <consortium name="Pathogen Informatics"/>
            <person name="Doyle S."/>
        </authorList>
    </citation>
    <scope>NUCLEOTIDE SEQUENCE [LARGE SCALE GENOMIC DNA]</scope>
    <source>
        <strain evidence="10 13">NCTC10975</strain>
        <strain evidence="11 14">NCTC11938</strain>
    </source>
</reference>
<dbReference type="EMBL" id="JADQCH020000001">
    <property type="protein sequence ID" value="MEY2343419.1"/>
    <property type="molecule type" value="Genomic_DNA"/>
</dbReference>
<dbReference type="STRING" id="584.AOUC001_02395"/>
<protein>
    <submittedName>
        <fullName evidence="7 8">Fimbrial protein</fullName>
    </submittedName>
    <submittedName>
        <fullName evidence="10">Fimbrial subunit</fullName>
    </submittedName>
</protein>
<evidence type="ECO:0000256" key="3">
    <source>
        <dbReference type="ARBA" id="ARBA00022729"/>
    </source>
</evidence>
<feature type="domain" description="Fimbrial-type adhesion" evidence="6">
    <location>
        <begin position="32"/>
        <end position="186"/>
    </location>
</feature>
<comment type="subcellular location">
    <subcellularLocation>
        <location evidence="1">Fimbrium</location>
    </subcellularLocation>
</comment>
<evidence type="ECO:0000313" key="9">
    <source>
        <dbReference type="EMBL" id="MEY2343419.1"/>
    </source>
</evidence>
<dbReference type="Proteomes" id="UP000251485">
    <property type="component" value="Unassembled WGS sequence"/>
</dbReference>
<evidence type="ECO:0000259" key="6">
    <source>
        <dbReference type="Pfam" id="PF00419"/>
    </source>
</evidence>
<reference evidence="8" key="4">
    <citation type="submission" date="2023-06" db="EMBL/GenBank/DDBJ databases">
        <authorList>
            <consortium name="Clinical and Environmental Microbiology Branch: Whole genome sequencing antimicrobial resistance pathogens in the healthcare setting"/>
        </authorList>
    </citation>
    <scope>NUCLEOTIDE SEQUENCE</scope>
    <source>
        <strain evidence="8">Microbial</strain>
    </source>
</reference>
<evidence type="ECO:0000313" key="14">
    <source>
        <dbReference type="Proteomes" id="UP000254191"/>
    </source>
</evidence>
<dbReference type="OMA" id="KLTAMNS"/>
<dbReference type="PANTHER" id="PTHR33420:SF12">
    <property type="entry name" value="FIMBRIN-LIKE PROTEIN FIMI-RELATED"/>
    <property type="match status" value="1"/>
</dbReference>
<dbReference type="InterPro" id="IPR036937">
    <property type="entry name" value="Adhesion_dom_fimbrial_sf"/>
</dbReference>
<dbReference type="GO" id="GO:0009289">
    <property type="term" value="C:pilus"/>
    <property type="evidence" value="ECO:0007669"/>
    <property type="project" value="UniProtKB-SubCell"/>
</dbReference>
<sequence>MKFNKLGVMVAGALLMGSLSTQVMAAKNADVTFSARLVAATCDISASQDRVDLGTYATTDIQNINQAVSEKDFNLVLNNCTKIGKPAEGEDPAVTVSNIELLASGNGLVGNEQLFASAGATQAGIKLTAMNSVVLKPNESTELQNLKAEGEGNLIIPMKAGLFATETGDSLKAQDINVPVTFSVAYN</sequence>
<proteinExistence type="inferred from homology"/>
<evidence type="ECO:0000256" key="4">
    <source>
        <dbReference type="ARBA" id="ARBA00023263"/>
    </source>
</evidence>
<dbReference type="InterPro" id="IPR008966">
    <property type="entry name" value="Adhesion_dom_sf"/>
</dbReference>
<evidence type="ECO:0000313" key="10">
    <source>
        <dbReference type="EMBL" id="SPZ03739.1"/>
    </source>
</evidence>
<dbReference type="RefSeq" id="WP_004245713.1">
    <property type="nucleotide sequence ID" value="NZ_ABFCQN020000045.1"/>
</dbReference>
<dbReference type="KEGG" id="pvl:AOB99_14335"/>
<dbReference type="EMBL" id="CP021694">
    <property type="protein sequence ID" value="ARX33529.1"/>
    <property type="molecule type" value="Genomic_DNA"/>
</dbReference>
<dbReference type="Proteomes" id="UP001171165">
    <property type="component" value="Unassembled WGS sequence"/>
</dbReference>
<dbReference type="OrthoDB" id="6454732at2"/>
<dbReference type="GeneID" id="6801747"/>
<feature type="chain" id="PRO_5044568612" evidence="5">
    <location>
        <begin position="26"/>
        <end position="187"/>
    </location>
</feature>
<dbReference type="AlphaFoldDB" id="A0A1Z1SSK1"/>
<dbReference type="Pfam" id="PF00419">
    <property type="entry name" value="Fimbrial"/>
    <property type="match status" value="1"/>
</dbReference>
<dbReference type="Gene3D" id="2.60.40.1090">
    <property type="entry name" value="Fimbrial-type adhesion domain"/>
    <property type="match status" value="1"/>
</dbReference>
<gene>
    <name evidence="7" type="ORF">AM402_04970</name>
    <name evidence="9" type="ORF">I3679_000210</name>
    <name evidence="10" type="ORF">NCTC10975_05127</name>
    <name evidence="11" type="ORF">NCTC11938_02725</name>
    <name evidence="8" type="ORF">PW210_003695</name>
</gene>
<evidence type="ECO:0000313" key="7">
    <source>
        <dbReference type="EMBL" id="ARX33529.1"/>
    </source>
</evidence>
<comment type="similarity">
    <text evidence="2">Belongs to the fimbrial protein family.</text>
</comment>
<dbReference type="InterPro" id="IPR000259">
    <property type="entry name" value="Adhesion_dom_fimbrial"/>
</dbReference>
<dbReference type="Proteomes" id="UP000254191">
    <property type="component" value="Unassembled WGS sequence"/>
</dbReference>
<reference evidence="7 12" key="1">
    <citation type="submission" date="2017-05" db="EMBL/GenBank/DDBJ databases">
        <title>Whole genome sequencing of Proteus mirabilis AR_0155.</title>
        <authorList>
            <person name="Conlan S."/>
            <person name="Thomas P.J."/>
            <person name="Mullikin J."/>
            <person name="Frank K.M."/>
            <person name="Segre J.A."/>
        </authorList>
    </citation>
    <scope>NUCLEOTIDE SEQUENCE [LARGE SCALE GENOMIC DNA]</scope>
    <source>
        <strain evidence="7 12">AR_0155</strain>
    </source>
</reference>
<evidence type="ECO:0000313" key="11">
    <source>
        <dbReference type="EMBL" id="SUC38458.1"/>
    </source>
</evidence>
<name>A0A1Z1SSK1_PROMI</name>
<evidence type="ECO:0000256" key="1">
    <source>
        <dbReference type="ARBA" id="ARBA00004561"/>
    </source>
</evidence>
<evidence type="ECO:0000313" key="8">
    <source>
        <dbReference type="EMBL" id="EKW9777816.1"/>
    </source>
</evidence>
<dbReference type="GO" id="GO:0043709">
    <property type="term" value="P:cell adhesion involved in single-species biofilm formation"/>
    <property type="evidence" value="ECO:0007669"/>
    <property type="project" value="TreeGrafter"/>
</dbReference>
<dbReference type="EMBL" id="UAUE01000037">
    <property type="protein sequence ID" value="SPZ03739.1"/>
    <property type="molecule type" value="Genomic_DNA"/>
</dbReference>
<accession>A0A1Z1SSK1</accession>
<feature type="signal peptide" evidence="5">
    <location>
        <begin position="1"/>
        <end position="25"/>
    </location>
</feature>
<dbReference type="InterPro" id="IPR050263">
    <property type="entry name" value="Bact_Fimbrial_Adh_Pro"/>
</dbReference>
<reference evidence="9" key="3">
    <citation type="submission" date="2021-05" db="EMBL/GenBank/DDBJ databases">
        <title>First report of NDM-5 and VEB-6 producing Proteus mirabilis isolated from blood of a sepsis patient in Kolkata, India.</title>
        <authorList>
            <person name="Halder G."/>
            <person name="Chaudhuri B."/>
            <person name="Dutta S."/>
        </authorList>
    </citation>
    <scope>NUCLEOTIDE SEQUENCE [LARGE SCALE GENOMIC DNA]</scope>
    <source>
        <strain evidence="9">7049</strain>
    </source>
</reference>
<dbReference type="EMBL" id="UGTS01000005">
    <property type="protein sequence ID" value="SUC38458.1"/>
    <property type="molecule type" value="Genomic_DNA"/>
</dbReference>
<evidence type="ECO:0000313" key="15">
    <source>
        <dbReference type="Proteomes" id="UP001171165"/>
    </source>
</evidence>
<dbReference type="PANTHER" id="PTHR33420">
    <property type="entry name" value="FIMBRIAL SUBUNIT ELFA-RELATED"/>
    <property type="match status" value="1"/>
</dbReference>
<dbReference type="Proteomes" id="UP000195540">
    <property type="component" value="Chromosome"/>
</dbReference>
<keyword evidence="3 5" id="KW-0732">Signal</keyword>
<evidence type="ECO:0000256" key="5">
    <source>
        <dbReference type="SAM" id="SignalP"/>
    </source>
</evidence>
<organism evidence="8 15">
    <name type="scientific">Proteus mirabilis</name>
    <dbReference type="NCBI Taxonomy" id="584"/>
    <lineage>
        <taxon>Bacteria</taxon>
        <taxon>Pseudomonadati</taxon>
        <taxon>Pseudomonadota</taxon>
        <taxon>Gammaproteobacteria</taxon>
        <taxon>Enterobacterales</taxon>
        <taxon>Morganellaceae</taxon>
        <taxon>Proteus</taxon>
    </lineage>
</organism>
<dbReference type="EMBL" id="ABKSPD020000018">
    <property type="protein sequence ID" value="EKW9777816.1"/>
    <property type="molecule type" value="Genomic_DNA"/>
</dbReference>
<evidence type="ECO:0000256" key="2">
    <source>
        <dbReference type="ARBA" id="ARBA00006671"/>
    </source>
</evidence>
<keyword evidence="4" id="KW-0281">Fimbrium</keyword>
<evidence type="ECO:0000313" key="13">
    <source>
        <dbReference type="Proteomes" id="UP000251485"/>
    </source>
</evidence>